<dbReference type="PANTHER" id="PTHR23054:SF15">
    <property type="entry name" value="OS08G0515700 PROTEIN"/>
    <property type="match status" value="1"/>
</dbReference>
<feature type="region of interest" description="Disordered" evidence="1">
    <location>
        <begin position="108"/>
        <end position="131"/>
    </location>
</feature>
<keyword evidence="4" id="KW-1185">Reference proteome</keyword>
<dbReference type="Proteomes" id="UP001567538">
    <property type="component" value="Unassembled WGS sequence"/>
</dbReference>
<evidence type="ECO:0000259" key="2">
    <source>
        <dbReference type="Pfam" id="PF04784"/>
    </source>
</evidence>
<reference evidence="3 4" key="1">
    <citation type="submission" date="2024-06" db="EMBL/GenBank/DDBJ databases">
        <title>A chromosome level genome sequence of Diviner's sage (Salvia divinorum).</title>
        <authorList>
            <person name="Ford S.A."/>
            <person name="Ro D.-K."/>
            <person name="Ness R.W."/>
            <person name="Phillips M.A."/>
        </authorList>
    </citation>
    <scope>NUCLEOTIDE SEQUENCE [LARGE SCALE GENOMIC DNA]</scope>
    <source>
        <strain evidence="3">SAF-2024a</strain>
        <tissue evidence="3">Leaf</tissue>
    </source>
</reference>
<accession>A0ABD1FWX2</accession>
<proteinExistence type="predicted"/>
<evidence type="ECO:0000313" key="3">
    <source>
        <dbReference type="EMBL" id="KAL1535203.1"/>
    </source>
</evidence>
<feature type="domain" description="DUF547" evidence="2">
    <location>
        <begin position="279"/>
        <end position="409"/>
    </location>
</feature>
<gene>
    <name evidence="3" type="ORF">AAHA92_31287</name>
</gene>
<dbReference type="AlphaFoldDB" id="A0ABD1FWX2"/>
<dbReference type="PANTHER" id="PTHR23054">
    <property type="entry name" value="TERNARY COMPLEX FACTOR MIP1, LEUCINE-ZIPPER-RELATED"/>
    <property type="match status" value="1"/>
</dbReference>
<name>A0ABD1FWX2_SALDI</name>
<dbReference type="EMBL" id="JBEAFC010000012">
    <property type="protein sequence ID" value="KAL1535203.1"/>
    <property type="molecule type" value="Genomic_DNA"/>
</dbReference>
<sequence>MDCFSTPSPPPPLLLATDHMLNMSPTPSHHLNPSSSDLVKEINTLDVKIVRLERYILSLYRTSFQKTIPSNRGNHGSHIQQLTGIQPWVASGQSSRRTMSEMSKGHYEHQRCSSPTSALTGPNDMVPFTTPKSSFARERKSAYFRRRSLVDHLGNFCVGDACIFPDKLSEDILRCISAIYCKVGNSARSHKGYSVSSNSSFCSSGTFSPRNLSGSWSPQCNDEVSENYNIEGLKQDNGPYAAMVEVLQICLDDECYSYAAIMLQKFRSLVKSLENLDMKKMRHEQKLAFWINIHNALTMHAHLAYETQNYTKSITKAAYNVGGLCVNAYDIQSSILGIKSHYSSPWLQTLLSPRKNFKTGVSRHAYAIDYPEPLVHFALSSGARSDPAIRIYYAKSIFEDLNVAKEEFIQATAYVHKQKRLYLPKILQYYAKDMSLGMAALLKVVGDCLPEYQQKSINRFLKSRPEKCLCWLQESSSFRYLIHKEIAETAWG</sequence>
<organism evidence="3 4">
    <name type="scientific">Salvia divinorum</name>
    <name type="common">Maria pastora</name>
    <name type="synonym">Diviner's sage</name>
    <dbReference type="NCBI Taxonomy" id="28513"/>
    <lineage>
        <taxon>Eukaryota</taxon>
        <taxon>Viridiplantae</taxon>
        <taxon>Streptophyta</taxon>
        <taxon>Embryophyta</taxon>
        <taxon>Tracheophyta</taxon>
        <taxon>Spermatophyta</taxon>
        <taxon>Magnoliopsida</taxon>
        <taxon>eudicotyledons</taxon>
        <taxon>Gunneridae</taxon>
        <taxon>Pentapetalae</taxon>
        <taxon>asterids</taxon>
        <taxon>lamiids</taxon>
        <taxon>Lamiales</taxon>
        <taxon>Lamiaceae</taxon>
        <taxon>Nepetoideae</taxon>
        <taxon>Mentheae</taxon>
        <taxon>Salviinae</taxon>
        <taxon>Salvia</taxon>
        <taxon>Salvia subgen. Calosphace</taxon>
    </lineage>
</organism>
<protein>
    <recommendedName>
        <fullName evidence="2">DUF547 domain-containing protein</fullName>
    </recommendedName>
</protein>
<evidence type="ECO:0000313" key="4">
    <source>
        <dbReference type="Proteomes" id="UP001567538"/>
    </source>
</evidence>
<dbReference type="Pfam" id="PF04784">
    <property type="entry name" value="DUF547"/>
    <property type="match status" value="1"/>
</dbReference>
<evidence type="ECO:0000256" key="1">
    <source>
        <dbReference type="SAM" id="MobiDB-lite"/>
    </source>
</evidence>
<dbReference type="InterPro" id="IPR006869">
    <property type="entry name" value="DUF547"/>
</dbReference>
<comment type="caution">
    <text evidence="3">The sequence shown here is derived from an EMBL/GenBank/DDBJ whole genome shotgun (WGS) entry which is preliminary data.</text>
</comment>